<proteinExistence type="predicted"/>
<evidence type="ECO:0000313" key="1">
    <source>
        <dbReference type="EMBL" id="KAF2196130.1"/>
    </source>
</evidence>
<dbReference type="EMBL" id="ML994470">
    <property type="protein sequence ID" value="KAF2196130.1"/>
    <property type="molecule type" value="Genomic_DNA"/>
</dbReference>
<sequence length="216" mass="23549">MVVLREELGKMPRTVQANASANIVLKERSAAGEKRRVIPWQNARKQGGSVRKLNILLSLISNSTPHYLSAAPALPLKLASPPAPIPSVYTALPSTLPIPEAQFFYGTTDLLTASYLRSRKAANEAGLHPAPHHQPPYFHSASGDMKFTSGHIFVWSRESRHGEGKGDNEIWNITAREPVGGLTTVLYCKEQKAQGSEEIYGQNENPCHATVGLSES</sequence>
<comment type="caution">
    <text evidence="1">The sequence shown here is derived from an EMBL/GenBank/DDBJ whole genome shotgun (WGS) entry which is preliminary data.</text>
</comment>
<gene>
    <name evidence="1" type="ORF">GQ43DRAFT_436277</name>
</gene>
<dbReference type="Proteomes" id="UP000799536">
    <property type="component" value="Unassembled WGS sequence"/>
</dbReference>
<keyword evidence="2" id="KW-1185">Reference proteome</keyword>
<evidence type="ECO:0000313" key="2">
    <source>
        <dbReference type="Proteomes" id="UP000799536"/>
    </source>
</evidence>
<protein>
    <submittedName>
        <fullName evidence="1">Uncharacterized protein</fullName>
    </submittedName>
</protein>
<organism evidence="1 2">
    <name type="scientific">Delitschia confertaspora ATCC 74209</name>
    <dbReference type="NCBI Taxonomy" id="1513339"/>
    <lineage>
        <taxon>Eukaryota</taxon>
        <taxon>Fungi</taxon>
        <taxon>Dikarya</taxon>
        <taxon>Ascomycota</taxon>
        <taxon>Pezizomycotina</taxon>
        <taxon>Dothideomycetes</taxon>
        <taxon>Pleosporomycetidae</taxon>
        <taxon>Pleosporales</taxon>
        <taxon>Delitschiaceae</taxon>
        <taxon>Delitschia</taxon>
    </lineage>
</organism>
<dbReference type="AlphaFoldDB" id="A0A9P4MTH3"/>
<accession>A0A9P4MTH3</accession>
<name>A0A9P4MTH3_9PLEO</name>
<reference evidence="1" key="1">
    <citation type="journal article" date="2020" name="Stud. Mycol.">
        <title>101 Dothideomycetes genomes: a test case for predicting lifestyles and emergence of pathogens.</title>
        <authorList>
            <person name="Haridas S."/>
            <person name="Albert R."/>
            <person name="Binder M."/>
            <person name="Bloem J."/>
            <person name="Labutti K."/>
            <person name="Salamov A."/>
            <person name="Andreopoulos B."/>
            <person name="Baker S."/>
            <person name="Barry K."/>
            <person name="Bills G."/>
            <person name="Bluhm B."/>
            <person name="Cannon C."/>
            <person name="Castanera R."/>
            <person name="Culley D."/>
            <person name="Daum C."/>
            <person name="Ezra D."/>
            <person name="Gonzalez J."/>
            <person name="Henrissat B."/>
            <person name="Kuo A."/>
            <person name="Liang C."/>
            <person name="Lipzen A."/>
            <person name="Lutzoni F."/>
            <person name="Magnuson J."/>
            <person name="Mondo S."/>
            <person name="Nolan M."/>
            <person name="Ohm R."/>
            <person name="Pangilinan J."/>
            <person name="Park H.-J."/>
            <person name="Ramirez L."/>
            <person name="Alfaro M."/>
            <person name="Sun H."/>
            <person name="Tritt A."/>
            <person name="Yoshinaga Y."/>
            <person name="Zwiers L.-H."/>
            <person name="Turgeon B."/>
            <person name="Goodwin S."/>
            <person name="Spatafora J."/>
            <person name="Crous P."/>
            <person name="Grigoriev I."/>
        </authorList>
    </citation>
    <scope>NUCLEOTIDE SEQUENCE</scope>
    <source>
        <strain evidence="1">ATCC 74209</strain>
    </source>
</reference>